<dbReference type="InterPro" id="IPR020588">
    <property type="entry name" value="RecA_ATP-bd"/>
</dbReference>
<dbReference type="PROSITE" id="PS50162">
    <property type="entry name" value="RECA_2"/>
    <property type="match status" value="1"/>
</dbReference>
<comment type="caution">
    <text evidence="2">The sequence shown here is derived from an EMBL/GenBank/DDBJ whole genome shotgun (WGS) entry which is preliminary data.</text>
</comment>
<dbReference type="InterPro" id="IPR030547">
    <property type="entry name" value="XRCC2"/>
</dbReference>
<gene>
    <name evidence="2" type="ORF">BLNAU_15032</name>
</gene>
<dbReference type="Proteomes" id="UP001281761">
    <property type="component" value="Unassembled WGS sequence"/>
</dbReference>
<dbReference type="Gene3D" id="3.40.50.300">
    <property type="entry name" value="P-loop containing nucleotide triphosphate hydrolases"/>
    <property type="match status" value="1"/>
</dbReference>
<dbReference type="Pfam" id="PF08423">
    <property type="entry name" value="Rad51"/>
    <property type="match status" value="1"/>
</dbReference>
<dbReference type="PANTHER" id="PTHR46644:SF2">
    <property type="entry name" value="DNA REPAIR PROTEIN XRCC2"/>
    <property type="match status" value="1"/>
</dbReference>
<organism evidence="2 3">
    <name type="scientific">Blattamonas nauphoetae</name>
    <dbReference type="NCBI Taxonomy" id="2049346"/>
    <lineage>
        <taxon>Eukaryota</taxon>
        <taxon>Metamonada</taxon>
        <taxon>Preaxostyla</taxon>
        <taxon>Oxymonadida</taxon>
        <taxon>Blattamonas</taxon>
    </lineage>
</organism>
<accession>A0ABQ9XF76</accession>
<evidence type="ECO:0000313" key="2">
    <source>
        <dbReference type="EMBL" id="KAK2949997.1"/>
    </source>
</evidence>
<evidence type="ECO:0000313" key="3">
    <source>
        <dbReference type="Proteomes" id="UP001281761"/>
    </source>
</evidence>
<evidence type="ECO:0000259" key="1">
    <source>
        <dbReference type="PROSITE" id="PS50162"/>
    </source>
</evidence>
<dbReference type="EMBL" id="JARBJD010000144">
    <property type="protein sequence ID" value="KAK2949997.1"/>
    <property type="molecule type" value="Genomic_DNA"/>
</dbReference>
<dbReference type="InterPro" id="IPR013632">
    <property type="entry name" value="Rad51_C"/>
</dbReference>
<sequence length="299" mass="32931">MQIHKPLFTGLHILDKELVYGIENGTLLEIRGHTSSGKTQFLYSSIVKILLPQFLGGYNSSVVVLDCDCRFNAYRMEEILREHLAQMTAQNEHQSLDASAIVALCLHHIYVFQPHSSSHLLSFIKTTLPALIGDCSKTPHPISVLCVESISSHVWMDTSSGRSLQMGSEAINLLIAKMKEWPIVLFATRLKIGRGPCRVNGEWDSKVHYRITLIKSHSSDVPSSAEFIVLPSARVSFITSGGSASTTISSAIATEQAQLQGSPSFISASPPSTHQLPYSSLSPTQYPFTIENYGINFIR</sequence>
<proteinExistence type="predicted"/>
<keyword evidence="3" id="KW-1185">Reference proteome</keyword>
<dbReference type="PANTHER" id="PTHR46644">
    <property type="entry name" value="DNA REPAIR PROTEIN XRCC2"/>
    <property type="match status" value="1"/>
</dbReference>
<dbReference type="InterPro" id="IPR027417">
    <property type="entry name" value="P-loop_NTPase"/>
</dbReference>
<dbReference type="SUPFAM" id="SSF52540">
    <property type="entry name" value="P-loop containing nucleoside triphosphate hydrolases"/>
    <property type="match status" value="1"/>
</dbReference>
<protein>
    <recommendedName>
        <fullName evidence="1">RecA family profile 1 domain-containing protein</fullName>
    </recommendedName>
</protein>
<feature type="domain" description="RecA family profile 1" evidence="1">
    <location>
        <begin position="3"/>
        <end position="192"/>
    </location>
</feature>
<reference evidence="2 3" key="1">
    <citation type="journal article" date="2022" name="bioRxiv">
        <title>Genomics of Preaxostyla Flagellates Illuminates Evolutionary Transitions and the Path Towards Mitochondrial Loss.</title>
        <authorList>
            <person name="Novak L.V.F."/>
            <person name="Treitli S.C."/>
            <person name="Pyrih J."/>
            <person name="Halakuc P."/>
            <person name="Pipaliya S.V."/>
            <person name="Vacek V."/>
            <person name="Brzon O."/>
            <person name="Soukal P."/>
            <person name="Eme L."/>
            <person name="Dacks J.B."/>
            <person name="Karnkowska A."/>
            <person name="Elias M."/>
            <person name="Hampl V."/>
        </authorList>
    </citation>
    <scope>NUCLEOTIDE SEQUENCE [LARGE SCALE GENOMIC DNA]</scope>
    <source>
        <strain evidence="2">NAU3</strain>
        <tissue evidence="2">Gut</tissue>
    </source>
</reference>
<name>A0ABQ9XF76_9EUKA</name>